<dbReference type="Proteomes" id="UP001596514">
    <property type="component" value="Unassembled WGS sequence"/>
</dbReference>
<evidence type="ECO:0000313" key="8">
    <source>
        <dbReference type="EMBL" id="MFC7598880.1"/>
    </source>
</evidence>
<evidence type="ECO:0000256" key="1">
    <source>
        <dbReference type="ARBA" id="ARBA00004651"/>
    </source>
</evidence>
<comment type="similarity">
    <text evidence="2">Belongs to the CPA3 antiporters (TC 2.A.63) subunit E family.</text>
</comment>
<evidence type="ECO:0000256" key="5">
    <source>
        <dbReference type="ARBA" id="ARBA00022989"/>
    </source>
</evidence>
<dbReference type="PANTHER" id="PTHR34584">
    <property type="entry name" value="NA(+)/H(+) ANTIPORTER SUBUNIT E1"/>
    <property type="match status" value="1"/>
</dbReference>
<protein>
    <submittedName>
        <fullName evidence="8">Na+/H+ antiporter subunit E</fullName>
    </submittedName>
</protein>
<dbReference type="Pfam" id="PF01899">
    <property type="entry name" value="MNHE"/>
    <property type="match status" value="1"/>
</dbReference>
<dbReference type="EMBL" id="JBHTEE010000001">
    <property type="protein sequence ID" value="MFC7598880.1"/>
    <property type="molecule type" value="Genomic_DNA"/>
</dbReference>
<comment type="subcellular location">
    <subcellularLocation>
        <location evidence="1">Cell membrane</location>
        <topology evidence="1">Multi-pass membrane protein</topology>
    </subcellularLocation>
</comment>
<feature type="transmembrane region" description="Helical" evidence="7">
    <location>
        <begin position="39"/>
        <end position="58"/>
    </location>
</feature>
<keyword evidence="4 7" id="KW-0812">Transmembrane</keyword>
<gene>
    <name evidence="8" type="ORF">ACFQVD_02020</name>
</gene>
<organism evidence="8 9">
    <name type="scientific">Streptosporangium amethystogenes subsp. fukuiense</name>
    <dbReference type="NCBI Taxonomy" id="698418"/>
    <lineage>
        <taxon>Bacteria</taxon>
        <taxon>Bacillati</taxon>
        <taxon>Actinomycetota</taxon>
        <taxon>Actinomycetes</taxon>
        <taxon>Streptosporangiales</taxon>
        <taxon>Streptosporangiaceae</taxon>
        <taxon>Streptosporangium</taxon>
    </lineage>
</organism>
<keyword evidence="9" id="KW-1185">Reference proteome</keyword>
<proteinExistence type="inferred from homology"/>
<evidence type="ECO:0000313" key="9">
    <source>
        <dbReference type="Proteomes" id="UP001596514"/>
    </source>
</evidence>
<evidence type="ECO:0000256" key="6">
    <source>
        <dbReference type="ARBA" id="ARBA00023136"/>
    </source>
</evidence>
<comment type="caution">
    <text evidence="8">The sequence shown here is derived from an EMBL/GenBank/DDBJ whole genome shotgun (WGS) entry which is preliminary data.</text>
</comment>
<dbReference type="PANTHER" id="PTHR34584:SF1">
    <property type="entry name" value="NA(+)_H(+) ANTIPORTER SUBUNIT E1"/>
    <property type="match status" value="1"/>
</dbReference>
<keyword evidence="6 7" id="KW-0472">Membrane</keyword>
<dbReference type="RefSeq" id="WP_343967368.1">
    <property type="nucleotide sequence ID" value="NZ_BAAAGK010000058.1"/>
</dbReference>
<reference evidence="9" key="1">
    <citation type="journal article" date="2019" name="Int. J. Syst. Evol. Microbiol.">
        <title>The Global Catalogue of Microorganisms (GCM) 10K type strain sequencing project: providing services to taxonomists for standard genome sequencing and annotation.</title>
        <authorList>
            <consortium name="The Broad Institute Genomics Platform"/>
            <consortium name="The Broad Institute Genome Sequencing Center for Infectious Disease"/>
            <person name="Wu L."/>
            <person name="Ma J."/>
        </authorList>
    </citation>
    <scope>NUCLEOTIDE SEQUENCE [LARGE SCALE GENOMIC DNA]</scope>
    <source>
        <strain evidence="9">JCM 10083</strain>
    </source>
</reference>
<dbReference type="InterPro" id="IPR002758">
    <property type="entry name" value="Cation_antiport_E"/>
</dbReference>
<evidence type="ECO:0000256" key="7">
    <source>
        <dbReference type="SAM" id="Phobius"/>
    </source>
</evidence>
<feature type="transmembrane region" description="Helical" evidence="7">
    <location>
        <begin position="13"/>
        <end position="33"/>
    </location>
</feature>
<accession>A0ABW2SRP0</accession>
<sequence>MSEPRPAFTVLRLLGRPVPLPQVLWLTLIWLLLWGDLSVGNVLGGLLVGLVLVWLLPLPIQDTGIRLHPVGILLFLVRFARDMVISSFRVAFWALRLGRPPPVQVVEVRLRASSEAMAVLVTVALSALPGSLVLEANVRERTLLLHVLGVPGDPSTVGQVTQDDVTRLENRIVTAFGTRADQEEVR</sequence>
<dbReference type="NCBIfam" id="NF006521">
    <property type="entry name" value="PRK08965.1-5"/>
    <property type="match status" value="1"/>
</dbReference>
<evidence type="ECO:0000256" key="3">
    <source>
        <dbReference type="ARBA" id="ARBA00022475"/>
    </source>
</evidence>
<keyword evidence="5 7" id="KW-1133">Transmembrane helix</keyword>
<keyword evidence="3" id="KW-1003">Cell membrane</keyword>
<evidence type="ECO:0000256" key="4">
    <source>
        <dbReference type="ARBA" id="ARBA00022692"/>
    </source>
</evidence>
<name>A0ABW2SRP0_9ACTN</name>
<evidence type="ECO:0000256" key="2">
    <source>
        <dbReference type="ARBA" id="ARBA00006228"/>
    </source>
</evidence>